<dbReference type="Proteomes" id="UP000059113">
    <property type="component" value="Chromosome"/>
</dbReference>
<feature type="transmembrane region" description="Helical" evidence="1">
    <location>
        <begin position="328"/>
        <end position="348"/>
    </location>
</feature>
<gene>
    <name evidence="2" type="ORF">CP97_06130</name>
</gene>
<keyword evidence="3" id="KW-1185">Reference proteome</keyword>
<dbReference type="KEGG" id="ery:CP97_06130"/>
<dbReference type="STRING" id="1648404.CP97_06130"/>
<feature type="transmembrane region" description="Helical" evidence="1">
    <location>
        <begin position="128"/>
        <end position="146"/>
    </location>
</feature>
<evidence type="ECO:0000313" key="3">
    <source>
        <dbReference type="Proteomes" id="UP000059113"/>
    </source>
</evidence>
<dbReference type="EMBL" id="CP011310">
    <property type="protein sequence ID" value="AKQ41689.1"/>
    <property type="molecule type" value="Genomic_DNA"/>
</dbReference>
<feature type="transmembrane region" description="Helical" evidence="1">
    <location>
        <begin position="231"/>
        <end position="252"/>
    </location>
</feature>
<dbReference type="RefSeq" id="WP_048885207.1">
    <property type="nucleotide sequence ID" value="NZ_CP011310.1"/>
</dbReference>
<proteinExistence type="predicted"/>
<feature type="transmembrane region" description="Helical" evidence="1">
    <location>
        <begin position="106"/>
        <end position="122"/>
    </location>
</feature>
<reference evidence="2 3" key="1">
    <citation type="journal article" date="2015" name="Int. J. Syst. Evol. Microbiol.">
        <title>Erythrobacter atlanticus sp. nov., a bacterium from ocean sediment able to degrade polycyclic aromatic hydrocarbons.</title>
        <authorList>
            <person name="Zhuang L."/>
            <person name="Liu Y."/>
            <person name="Wang L."/>
            <person name="Wang W."/>
            <person name="Shao Z."/>
        </authorList>
    </citation>
    <scope>NUCLEOTIDE SEQUENCE [LARGE SCALE GENOMIC DNA]</scope>
    <source>
        <strain evidence="3">s21-N3</strain>
    </source>
</reference>
<accession>A0A0H4VF57</accession>
<feature type="transmembrane region" description="Helical" evidence="1">
    <location>
        <begin position="158"/>
        <end position="175"/>
    </location>
</feature>
<dbReference type="AlphaFoldDB" id="A0A0H4VF57"/>
<feature type="transmembrane region" description="Helical" evidence="1">
    <location>
        <begin position="21"/>
        <end position="49"/>
    </location>
</feature>
<evidence type="ECO:0000256" key="1">
    <source>
        <dbReference type="SAM" id="Phobius"/>
    </source>
</evidence>
<feature type="transmembrane region" description="Helical" evidence="1">
    <location>
        <begin position="394"/>
        <end position="413"/>
    </location>
</feature>
<sequence>MLHIQAIFTVEGRRMEEHGKAYAWNGVWVSWLMPAFILVSLACLAGRILSYPINRDEHMFVTVAQQWPNADLYRDLGFNHLPNLAILFSSVFALTGTDHYLMATRLLILAAWAAALILIWLIGRRMGVSNLAIVAAMALLVGNITLLGPPGMLATNSFIPIPFSFLAFLFVLGALDEDYPRKRRIAEAFLSGVAVSLAIGFKANFIIIAPCFFIASVLARQSQPLIERLRFQCLPLCFGGLVGGFPSLLAFARDFEGMVAHTLRYFTELHSAFWVDSTEPKAVSFADKILLAEEIWLGGTTLLVIVGICVMAVRPFTLAGLRGGMAHLLRWQVILMAALVLLGIVISFVPTPSFSQYFVPPIPFLLLAFLSLAPASGVGRSQPADLGDGDVRTTALLLSLIALALIAGSVRLLPGLAALANPARWTGIATYSVMHDALDREGLAVDARIATLSPLLAIEGGRDIYPEFAAGQFVFRVAPYMTAEERQHYRTTSPEELTQFLDANQPDAILVDIAEPLEARLSDYAVSHGYREVEGGGERGALEFKLYISTPP</sequence>
<keyword evidence="1" id="KW-0812">Transmembrane</keyword>
<dbReference type="PATRIC" id="fig|1648404.4.peg.1282"/>
<organism evidence="2 3">
    <name type="scientific">Aurantiacibacter atlanticus</name>
    <dbReference type="NCBI Taxonomy" id="1648404"/>
    <lineage>
        <taxon>Bacteria</taxon>
        <taxon>Pseudomonadati</taxon>
        <taxon>Pseudomonadota</taxon>
        <taxon>Alphaproteobacteria</taxon>
        <taxon>Sphingomonadales</taxon>
        <taxon>Erythrobacteraceae</taxon>
        <taxon>Aurantiacibacter</taxon>
    </lineage>
</organism>
<keyword evidence="1" id="KW-1133">Transmembrane helix</keyword>
<evidence type="ECO:0008006" key="4">
    <source>
        <dbReference type="Google" id="ProtNLM"/>
    </source>
</evidence>
<evidence type="ECO:0000313" key="2">
    <source>
        <dbReference type="EMBL" id="AKQ41689.1"/>
    </source>
</evidence>
<keyword evidence="1" id="KW-0472">Membrane</keyword>
<feature type="transmembrane region" description="Helical" evidence="1">
    <location>
        <begin position="195"/>
        <end position="219"/>
    </location>
</feature>
<name>A0A0H4VF57_9SPHN</name>
<reference evidence="3" key="2">
    <citation type="submission" date="2015-04" db="EMBL/GenBank/DDBJ databases">
        <title>The complete genome sequence of Erythrobacter sp. s21-N3.</title>
        <authorList>
            <person name="Zhuang L."/>
            <person name="Liu Y."/>
            <person name="Shao Z."/>
        </authorList>
    </citation>
    <scope>NUCLEOTIDE SEQUENCE [LARGE SCALE GENOMIC DNA]</scope>
    <source>
        <strain evidence="3">s21-N3</strain>
    </source>
</reference>
<feature type="transmembrane region" description="Helical" evidence="1">
    <location>
        <begin position="295"/>
        <end position="316"/>
    </location>
</feature>
<protein>
    <recommendedName>
        <fullName evidence="4">Glycosyltransferase RgtA/B/C/D-like domain-containing protein</fullName>
    </recommendedName>
</protein>
<dbReference type="OrthoDB" id="7463529at2"/>
<feature type="transmembrane region" description="Helical" evidence="1">
    <location>
        <begin position="354"/>
        <end position="373"/>
    </location>
</feature>